<proteinExistence type="predicted"/>
<organism evidence="1 2">
    <name type="scientific">Pluteus cervinus</name>
    <dbReference type="NCBI Taxonomy" id="181527"/>
    <lineage>
        <taxon>Eukaryota</taxon>
        <taxon>Fungi</taxon>
        <taxon>Dikarya</taxon>
        <taxon>Basidiomycota</taxon>
        <taxon>Agaricomycotina</taxon>
        <taxon>Agaricomycetes</taxon>
        <taxon>Agaricomycetidae</taxon>
        <taxon>Agaricales</taxon>
        <taxon>Pluteineae</taxon>
        <taxon>Pluteaceae</taxon>
        <taxon>Pluteus</taxon>
    </lineage>
</organism>
<dbReference type="EMBL" id="ML208332">
    <property type="protein sequence ID" value="TFK69336.1"/>
    <property type="molecule type" value="Genomic_DNA"/>
</dbReference>
<dbReference type="Proteomes" id="UP000308600">
    <property type="component" value="Unassembled WGS sequence"/>
</dbReference>
<evidence type="ECO:0000313" key="1">
    <source>
        <dbReference type="EMBL" id="TFK69336.1"/>
    </source>
</evidence>
<evidence type="ECO:0000313" key="2">
    <source>
        <dbReference type="Proteomes" id="UP000308600"/>
    </source>
</evidence>
<reference evidence="1 2" key="1">
    <citation type="journal article" date="2019" name="Nat. Ecol. Evol.">
        <title>Megaphylogeny resolves global patterns of mushroom evolution.</title>
        <authorList>
            <person name="Varga T."/>
            <person name="Krizsan K."/>
            <person name="Foldi C."/>
            <person name="Dima B."/>
            <person name="Sanchez-Garcia M."/>
            <person name="Sanchez-Ramirez S."/>
            <person name="Szollosi G.J."/>
            <person name="Szarkandi J.G."/>
            <person name="Papp V."/>
            <person name="Albert L."/>
            <person name="Andreopoulos W."/>
            <person name="Angelini C."/>
            <person name="Antonin V."/>
            <person name="Barry K.W."/>
            <person name="Bougher N.L."/>
            <person name="Buchanan P."/>
            <person name="Buyck B."/>
            <person name="Bense V."/>
            <person name="Catcheside P."/>
            <person name="Chovatia M."/>
            <person name="Cooper J."/>
            <person name="Damon W."/>
            <person name="Desjardin D."/>
            <person name="Finy P."/>
            <person name="Geml J."/>
            <person name="Haridas S."/>
            <person name="Hughes K."/>
            <person name="Justo A."/>
            <person name="Karasinski D."/>
            <person name="Kautmanova I."/>
            <person name="Kiss B."/>
            <person name="Kocsube S."/>
            <person name="Kotiranta H."/>
            <person name="LaButti K.M."/>
            <person name="Lechner B.E."/>
            <person name="Liimatainen K."/>
            <person name="Lipzen A."/>
            <person name="Lukacs Z."/>
            <person name="Mihaltcheva S."/>
            <person name="Morgado L.N."/>
            <person name="Niskanen T."/>
            <person name="Noordeloos M.E."/>
            <person name="Ohm R.A."/>
            <person name="Ortiz-Santana B."/>
            <person name="Ovrebo C."/>
            <person name="Racz N."/>
            <person name="Riley R."/>
            <person name="Savchenko A."/>
            <person name="Shiryaev A."/>
            <person name="Soop K."/>
            <person name="Spirin V."/>
            <person name="Szebenyi C."/>
            <person name="Tomsovsky M."/>
            <person name="Tulloss R.E."/>
            <person name="Uehling J."/>
            <person name="Grigoriev I.V."/>
            <person name="Vagvolgyi C."/>
            <person name="Papp T."/>
            <person name="Martin F.M."/>
            <person name="Miettinen O."/>
            <person name="Hibbett D.S."/>
            <person name="Nagy L.G."/>
        </authorList>
    </citation>
    <scope>NUCLEOTIDE SEQUENCE [LARGE SCALE GENOMIC DNA]</scope>
    <source>
        <strain evidence="1 2">NL-1719</strain>
    </source>
</reference>
<protein>
    <submittedName>
        <fullName evidence="1">Uncharacterized protein</fullName>
    </submittedName>
</protein>
<gene>
    <name evidence="1" type="ORF">BDN72DRAFT_897342</name>
</gene>
<accession>A0ACD3AUB2</accession>
<keyword evidence="2" id="KW-1185">Reference proteome</keyword>
<sequence>MEAPLFPLQSLSLADLPRNEAYFKIDAAILRCRKELRGLYVLRNSLVPVSQLPPELLSKIFLHSHEDDTDRLAKKGRSTDSRVGWSPHRRLVISWVCSRWRDVAIQLPPLWGLITQVGGLKPSEYARECMSRSQGSSLWIDFLSPPVGLLSIMIPNLGRVQRLTITHDHPTLPSPSLAERIAEPVLPEPSSWPKSTRLQYLRLTSPRVSSYWHQLLLTSPYLTTLIIEDPLKLILVQQFLEALCALPKLVCCNLRNALTRSSYPSGLVVSKPLELQDLETFVVQFGNNGSREAIFELLPKLCVPQAQLRLGILPCGSLDPLEQLSRTVELLARYRRTSEIPIFHIAFQKNEVNPKFSFEISSSSSHLQDRLRVETFHDADLTNPAGQVLLYLNDAPGKPLKAITSIYANVLPDSAYTLESLTSLEKIVLSREASFHFLNAFVTQQGTNRPYPALKYLAIATIRKDWVEVIASTLRERKDSDLRLDNLVLRADDLNKLGENHRQLLEAVVGKLTPCTEQYFDNYFAERSCLL</sequence>
<name>A0ACD3AUB2_9AGAR</name>